<dbReference type="EMBL" id="WNKS01000002">
    <property type="protein sequence ID" value="MTV30149.1"/>
    <property type="molecule type" value="Genomic_DNA"/>
</dbReference>
<sequence length="337" mass="36700">MGKKDADMSLIHYDDFAPGETRTYGAYGFTEEAIIAFAAEYDAQTFHMDAELAKHTLLGGLAASGWHTCSALMRMMVDDWLGGSACLAGIGIEDNRWLAPVRPGDVLTAQTRTLEKTDLRSRPDAGIVKFETILRNQNGVEVMRQTGSTLFARRERLTKLPAESPPRQAPPPPTPPPPPRIDDRLAALPDDYARAKVGAYADLGEKLFSAAYIRAYAQEFDPFPFHLDEAAGKNHVLGAMSAAGLQTACCWMRQFIALRREAAGGEVPSRASPGFANMVWRKPVLVGDRIRFSTQVIAKRPISKPGLGLVQSLNSAVNQRGELVMDFTAAVITPLAS</sequence>
<reference evidence="3 4" key="1">
    <citation type="submission" date="2019-11" db="EMBL/GenBank/DDBJ databases">
        <title>Whole-genome sequence of a Rhodoblastus acidophilus DSM 142.</title>
        <authorList>
            <person name="Kyndt J.A."/>
            <person name="Meyer T.E."/>
        </authorList>
    </citation>
    <scope>NUCLEOTIDE SEQUENCE [LARGE SCALE GENOMIC DNA]</scope>
    <source>
        <strain evidence="3 4">DSM 142</strain>
    </source>
</reference>
<dbReference type="InterPro" id="IPR002539">
    <property type="entry name" value="MaoC-like_dom"/>
</dbReference>
<dbReference type="AlphaFoldDB" id="A0A6N8DID2"/>
<proteinExistence type="predicted"/>
<dbReference type="Proteomes" id="UP000439113">
    <property type="component" value="Unassembled WGS sequence"/>
</dbReference>
<name>A0A6N8DID2_RHOAC</name>
<dbReference type="PANTHER" id="PTHR43664">
    <property type="entry name" value="MONOAMINE OXIDASE-RELATED"/>
    <property type="match status" value="1"/>
</dbReference>
<evidence type="ECO:0000256" key="1">
    <source>
        <dbReference type="SAM" id="MobiDB-lite"/>
    </source>
</evidence>
<feature type="domain" description="MaoC-like" evidence="2">
    <location>
        <begin position="26"/>
        <end position="122"/>
    </location>
</feature>
<dbReference type="Gene3D" id="3.10.129.10">
    <property type="entry name" value="Hotdog Thioesterase"/>
    <property type="match status" value="2"/>
</dbReference>
<evidence type="ECO:0000313" key="4">
    <source>
        <dbReference type="Proteomes" id="UP000439113"/>
    </source>
</evidence>
<gene>
    <name evidence="3" type="ORF">GJ654_03980</name>
</gene>
<feature type="compositionally biased region" description="Pro residues" evidence="1">
    <location>
        <begin position="163"/>
        <end position="179"/>
    </location>
</feature>
<protein>
    <submittedName>
        <fullName evidence="3">Dehydratase</fullName>
    </submittedName>
</protein>
<comment type="caution">
    <text evidence="3">The sequence shown here is derived from an EMBL/GenBank/DDBJ whole genome shotgun (WGS) entry which is preliminary data.</text>
</comment>
<dbReference type="InterPro" id="IPR029069">
    <property type="entry name" value="HotDog_dom_sf"/>
</dbReference>
<accession>A0A6N8DID2</accession>
<dbReference type="InterPro" id="IPR052342">
    <property type="entry name" value="MCH/BMMD"/>
</dbReference>
<feature type="region of interest" description="Disordered" evidence="1">
    <location>
        <begin position="159"/>
        <end position="184"/>
    </location>
</feature>
<dbReference type="SUPFAM" id="SSF54637">
    <property type="entry name" value="Thioesterase/thiol ester dehydrase-isomerase"/>
    <property type="match status" value="2"/>
</dbReference>
<dbReference type="CDD" id="cd03454">
    <property type="entry name" value="YdeM"/>
    <property type="match status" value="1"/>
</dbReference>
<dbReference type="Pfam" id="PF01575">
    <property type="entry name" value="MaoC_dehydratas"/>
    <property type="match status" value="1"/>
</dbReference>
<organism evidence="3 4">
    <name type="scientific">Rhodoblastus acidophilus</name>
    <name type="common">Rhodopseudomonas acidophila</name>
    <dbReference type="NCBI Taxonomy" id="1074"/>
    <lineage>
        <taxon>Bacteria</taxon>
        <taxon>Pseudomonadati</taxon>
        <taxon>Pseudomonadota</taxon>
        <taxon>Alphaproteobacteria</taxon>
        <taxon>Hyphomicrobiales</taxon>
        <taxon>Rhodoblastaceae</taxon>
        <taxon>Rhodoblastus</taxon>
    </lineage>
</organism>
<dbReference type="PANTHER" id="PTHR43664:SF1">
    <property type="entry name" value="BETA-METHYLMALYL-COA DEHYDRATASE"/>
    <property type="match status" value="1"/>
</dbReference>
<evidence type="ECO:0000259" key="2">
    <source>
        <dbReference type="Pfam" id="PF01575"/>
    </source>
</evidence>
<evidence type="ECO:0000313" key="3">
    <source>
        <dbReference type="EMBL" id="MTV30149.1"/>
    </source>
</evidence>
<dbReference type="OrthoDB" id="9797938at2"/>